<dbReference type="STRING" id="576137.A0A1L7XR04"/>
<dbReference type="InterPro" id="IPR036864">
    <property type="entry name" value="Zn2-C6_fun-type_DNA-bd_sf"/>
</dbReference>
<dbReference type="CDD" id="cd12148">
    <property type="entry name" value="fungal_TF_MHR"/>
    <property type="match status" value="1"/>
</dbReference>
<keyword evidence="3" id="KW-0238">DNA-binding</keyword>
<dbReference type="InterPro" id="IPR051089">
    <property type="entry name" value="prtT"/>
</dbReference>
<dbReference type="PROSITE" id="PS50048">
    <property type="entry name" value="ZN2_CY6_FUNGAL_2"/>
    <property type="match status" value="1"/>
</dbReference>
<dbReference type="PANTHER" id="PTHR31845:SF21">
    <property type="entry name" value="REGULATORY PROTEIN LEU3"/>
    <property type="match status" value="1"/>
</dbReference>
<dbReference type="EMBL" id="FJOG01000044">
    <property type="protein sequence ID" value="CZR67491.1"/>
    <property type="molecule type" value="Genomic_DNA"/>
</dbReference>
<comment type="subcellular location">
    <subcellularLocation>
        <location evidence="1">Nucleus</location>
    </subcellularLocation>
</comment>
<dbReference type="CDD" id="cd00067">
    <property type="entry name" value="GAL4"/>
    <property type="match status" value="1"/>
</dbReference>
<evidence type="ECO:0000256" key="6">
    <source>
        <dbReference type="SAM" id="MobiDB-lite"/>
    </source>
</evidence>
<organism evidence="8 9">
    <name type="scientific">Phialocephala subalpina</name>
    <dbReference type="NCBI Taxonomy" id="576137"/>
    <lineage>
        <taxon>Eukaryota</taxon>
        <taxon>Fungi</taxon>
        <taxon>Dikarya</taxon>
        <taxon>Ascomycota</taxon>
        <taxon>Pezizomycotina</taxon>
        <taxon>Leotiomycetes</taxon>
        <taxon>Helotiales</taxon>
        <taxon>Mollisiaceae</taxon>
        <taxon>Phialocephala</taxon>
        <taxon>Phialocephala fortinii species complex</taxon>
    </lineage>
</organism>
<dbReference type="GO" id="GO:0000981">
    <property type="term" value="F:DNA-binding transcription factor activity, RNA polymerase II-specific"/>
    <property type="evidence" value="ECO:0007669"/>
    <property type="project" value="InterPro"/>
</dbReference>
<keyword evidence="5" id="KW-0539">Nucleus</keyword>
<proteinExistence type="predicted"/>
<dbReference type="PANTHER" id="PTHR31845">
    <property type="entry name" value="FINGER DOMAIN PROTEIN, PUTATIVE-RELATED"/>
    <property type="match status" value="1"/>
</dbReference>
<protein>
    <recommendedName>
        <fullName evidence="7">Zn(2)-C6 fungal-type domain-containing protein</fullName>
    </recommendedName>
</protein>
<evidence type="ECO:0000259" key="7">
    <source>
        <dbReference type="PROSITE" id="PS50048"/>
    </source>
</evidence>
<feature type="region of interest" description="Disordered" evidence="6">
    <location>
        <begin position="69"/>
        <end position="92"/>
    </location>
</feature>
<gene>
    <name evidence="8" type="ORF">PAC_17390</name>
</gene>
<dbReference type="OrthoDB" id="3163292at2759"/>
<feature type="compositionally biased region" description="Polar residues" evidence="6">
    <location>
        <begin position="381"/>
        <end position="390"/>
    </location>
</feature>
<evidence type="ECO:0000256" key="3">
    <source>
        <dbReference type="ARBA" id="ARBA00023125"/>
    </source>
</evidence>
<dbReference type="GO" id="GO:0005634">
    <property type="term" value="C:nucleus"/>
    <property type="evidence" value="ECO:0007669"/>
    <property type="project" value="UniProtKB-SubCell"/>
</dbReference>
<feature type="region of interest" description="Disordered" evidence="6">
    <location>
        <begin position="379"/>
        <end position="398"/>
    </location>
</feature>
<dbReference type="InterPro" id="IPR001138">
    <property type="entry name" value="Zn2Cys6_DnaBD"/>
</dbReference>
<evidence type="ECO:0000256" key="5">
    <source>
        <dbReference type="ARBA" id="ARBA00023242"/>
    </source>
</evidence>
<name>A0A1L7XR04_9HELO</name>
<feature type="compositionally biased region" description="Low complexity" evidence="6">
    <location>
        <begin position="71"/>
        <end position="84"/>
    </location>
</feature>
<keyword evidence="4" id="KW-0804">Transcription</keyword>
<feature type="domain" description="Zn(2)-C6 fungal-type" evidence="7">
    <location>
        <begin position="9"/>
        <end position="42"/>
    </location>
</feature>
<keyword evidence="2" id="KW-0805">Transcription regulation</keyword>
<accession>A0A1L7XR04</accession>
<dbReference type="Pfam" id="PF00172">
    <property type="entry name" value="Zn_clus"/>
    <property type="match status" value="1"/>
</dbReference>
<evidence type="ECO:0000313" key="9">
    <source>
        <dbReference type="Proteomes" id="UP000184330"/>
    </source>
</evidence>
<keyword evidence="9" id="KW-1185">Reference proteome</keyword>
<dbReference type="SUPFAM" id="SSF57701">
    <property type="entry name" value="Zn2/Cys6 DNA-binding domain"/>
    <property type="match status" value="1"/>
</dbReference>
<dbReference type="GO" id="GO:0000976">
    <property type="term" value="F:transcription cis-regulatory region binding"/>
    <property type="evidence" value="ECO:0007669"/>
    <property type="project" value="TreeGrafter"/>
</dbReference>
<reference evidence="8 9" key="1">
    <citation type="submission" date="2016-03" db="EMBL/GenBank/DDBJ databases">
        <authorList>
            <person name="Ploux O."/>
        </authorList>
    </citation>
    <scope>NUCLEOTIDE SEQUENCE [LARGE SCALE GENOMIC DNA]</scope>
    <source>
        <strain evidence="8 9">UAMH 11012</strain>
    </source>
</reference>
<dbReference type="Gene3D" id="4.10.240.10">
    <property type="entry name" value="Zn(2)-C6 fungal-type DNA-binding domain"/>
    <property type="match status" value="1"/>
</dbReference>
<sequence length="614" mass="69485">MHPKRNQGACTTCRQVKLKCDSNERFPAPCTRCSKKNLQCRTDPNFKRTRTRSRLDEVTNQLNAIQKTLAQQSQHHPPSVQSDSTPGPSPGIEYIIDNEEPTFYQHANINDLPASPPVLGPASVGIEHVIQLFSHFEAHYYRHCPILDTSASIAALRQSSPILFWTIVILSSRWHPSLHHHYNNLLGPYRTLLGRTLAEQIFFLESIQALTMLCFWPLSVPRQIEDPSWNYCGLITHAARKMGLDNVRICSSDRTARSKRKTWIAIVQANCSHGWTSGMTVSSEILKSLQSPPPGLSTSFEKQFFTTAEIWRRLAETSLIMTNFRRDIDSSLSFVQGLCADLENVRDGHEDLWTAEIDLIVIGAQLCIYALQLDQGRKRSSGISDTQSSGPDRDQAMSRRNTINMAYMTAARFIHRFTEMLSNSVITGIDDQATTAPQRYLPKYFFGLLLLSMAFVFRTKLLHAADPANLPSKPEVHISQVYQILTSWSRERLDEPARAARVMRVILRAEKQGHVKINESNPDGRPGVAFLDEVIKTAKDLRERQGIDAELPTDESTIDGLHDFPMDSTPNVSDLPLELMHDPSLEWNFPWGLDLLSGEQYNFDINNIYNGIMQ</sequence>
<evidence type="ECO:0000256" key="1">
    <source>
        <dbReference type="ARBA" id="ARBA00004123"/>
    </source>
</evidence>
<dbReference type="PROSITE" id="PS00463">
    <property type="entry name" value="ZN2_CY6_FUNGAL_1"/>
    <property type="match status" value="1"/>
</dbReference>
<dbReference type="SMART" id="SM00066">
    <property type="entry name" value="GAL4"/>
    <property type="match status" value="1"/>
</dbReference>
<evidence type="ECO:0000256" key="2">
    <source>
        <dbReference type="ARBA" id="ARBA00023015"/>
    </source>
</evidence>
<evidence type="ECO:0000256" key="4">
    <source>
        <dbReference type="ARBA" id="ARBA00023163"/>
    </source>
</evidence>
<dbReference type="AlphaFoldDB" id="A0A1L7XR04"/>
<evidence type="ECO:0000313" key="8">
    <source>
        <dbReference type="EMBL" id="CZR67491.1"/>
    </source>
</evidence>
<dbReference type="Proteomes" id="UP000184330">
    <property type="component" value="Unassembled WGS sequence"/>
</dbReference>
<dbReference type="GO" id="GO:0008270">
    <property type="term" value="F:zinc ion binding"/>
    <property type="evidence" value="ECO:0007669"/>
    <property type="project" value="InterPro"/>
</dbReference>